<dbReference type="PANTHER" id="PTHR13382:SF67">
    <property type="entry name" value="SCF E3 UBIQUITIN LIGASE COMPLEX F-BOX PROTEIN POF2"/>
    <property type="match status" value="1"/>
</dbReference>
<evidence type="ECO:0000256" key="1">
    <source>
        <dbReference type="ARBA" id="ARBA00022786"/>
    </source>
</evidence>
<dbReference type="InterPro" id="IPR057207">
    <property type="entry name" value="FBXL15_LRR"/>
</dbReference>
<dbReference type="InterPro" id="IPR036047">
    <property type="entry name" value="F-box-like_dom_sf"/>
</dbReference>
<evidence type="ECO:0000313" key="6">
    <source>
        <dbReference type="Proteomes" id="UP000053611"/>
    </source>
</evidence>
<dbReference type="Pfam" id="PF12937">
    <property type="entry name" value="F-box-like"/>
    <property type="match status" value="1"/>
</dbReference>
<feature type="compositionally biased region" description="Basic and acidic residues" evidence="2">
    <location>
        <begin position="77"/>
        <end position="91"/>
    </location>
</feature>
<dbReference type="OrthoDB" id="10257471at2759"/>
<dbReference type="AlphaFoldDB" id="A0A0J1B632"/>
<proteinExistence type="predicted"/>
<dbReference type="STRING" id="879819.A0A0J1B632"/>
<gene>
    <name evidence="5" type="ORF">CC85DRAFT_327510</name>
</gene>
<dbReference type="GeneID" id="28987194"/>
<dbReference type="GO" id="GO:0005737">
    <property type="term" value="C:cytoplasm"/>
    <property type="evidence" value="ECO:0007669"/>
    <property type="project" value="TreeGrafter"/>
</dbReference>
<protein>
    <submittedName>
        <fullName evidence="5">RNI-like protein</fullName>
    </submittedName>
</protein>
<feature type="domain" description="F-box" evidence="3">
    <location>
        <begin position="94"/>
        <end position="138"/>
    </location>
</feature>
<evidence type="ECO:0000259" key="3">
    <source>
        <dbReference type="Pfam" id="PF12937"/>
    </source>
</evidence>
<sequence length="659" mass="71856">MSARARSSSPSRAVNDASPLVWDSSQRSTPLQAGHLIDQLRSRSSSVSSPASPRSLSDAELPYFDSRDPSTASWLRSNRDDGRPQAHSRTDPAESLPMELLILILRYLPSSHDLLSAMLVSQSWCLAAYPLIWQRPALSTVSQFAGFVRALGTPRPLLPYPTTVRRLLCNSFARHLTNDLFGEITACRYLERLTIPGATRLSVTTLLEVLGQLPELVSIDVSGMDAVNDKVVKKIASSCRKLQGLNLSRCKRIGDEGILAVAQQLPHLRRIKLSGCHRLTDRAVVALSRHCPLLLELDLAGVPQLTNDTTISIFLNAKALRELKMNDNKTVSLGAIPDLETLSRMDDSTIFDNVGAYPWYLVDVPSPKASSRMASRPPAMSPALVRPVTISFDQLRIVDFTSCTGLTDQDVDHLVQNAPMLRNLTLTKCTALTDFAVESISRLGKCLHYLHLGHVGNITDDAILRLAKTCTRLRYVDVANCALLTDSSVIALASSLPKLRRIGLVKVTNVTDNGILPLGARYNTLERIHLSYCDKITVAAITELLNKLPLLTHLSLTGINCFKVPELQQFCRPAPEDFSIHQRASFCVFSGPGVVALRNYLNAQATGCEGSDHARGGSIPSSPSAVLPGPPVSSTAAHRRRLVKGCVANAAPILLRNET</sequence>
<dbReference type="EMBL" id="KQ087197">
    <property type="protein sequence ID" value="KLT43184.1"/>
    <property type="molecule type" value="Genomic_DNA"/>
</dbReference>
<organism evidence="5 6">
    <name type="scientific">Cutaneotrichosporon oleaginosum</name>
    <dbReference type="NCBI Taxonomy" id="879819"/>
    <lineage>
        <taxon>Eukaryota</taxon>
        <taxon>Fungi</taxon>
        <taxon>Dikarya</taxon>
        <taxon>Basidiomycota</taxon>
        <taxon>Agaricomycotina</taxon>
        <taxon>Tremellomycetes</taxon>
        <taxon>Trichosporonales</taxon>
        <taxon>Trichosporonaceae</taxon>
        <taxon>Cutaneotrichosporon</taxon>
    </lineage>
</organism>
<keyword evidence="6" id="KW-1185">Reference proteome</keyword>
<keyword evidence="1" id="KW-0833">Ubl conjugation pathway</keyword>
<dbReference type="InterPro" id="IPR001810">
    <property type="entry name" value="F-box_dom"/>
</dbReference>
<evidence type="ECO:0000313" key="5">
    <source>
        <dbReference type="EMBL" id="KLT43184.1"/>
    </source>
</evidence>
<dbReference type="InterPro" id="IPR050648">
    <property type="entry name" value="F-box_LRR-repeat"/>
</dbReference>
<name>A0A0J1B632_9TREE</name>
<dbReference type="InterPro" id="IPR006553">
    <property type="entry name" value="Leu-rich_rpt_Cys-con_subtyp"/>
</dbReference>
<reference evidence="5 6" key="1">
    <citation type="submission" date="2015-03" db="EMBL/GenBank/DDBJ databases">
        <title>Genomics and transcriptomics of the oil-accumulating basidiomycete yeast T. oleaginosus allow insights into substrate utilization and the diverse evolutionary trajectories of mating systems in fungi.</title>
        <authorList>
            <consortium name="DOE Joint Genome Institute"/>
            <person name="Kourist R."/>
            <person name="Kracht O."/>
            <person name="Bracharz F."/>
            <person name="Lipzen A."/>
            <person name="Nolan M."/>
            <person name="Ohm R."/>
            <person name="Grigoriev I."/>
            <person name="Sun S."/>
            <person name="Heitman J."/>
            <person name="Bruck T."/>
            <person name="Nowrousian M."/>
        </authorList>
    </citation>
    <scope>NUCLEOTIDE SEQUENCE [LARGE SCALE GENOMIC DNA]</scope>
    <source>
        <strain evidence="5 6">IBC0246</strain>
    </source>
</reference>
<dbReference type="RefSeq" id="XP_018279675.1">
    <property type="nucleotide sequence ID" value="XM_018426591.1"/>
</dbReference>
<feature type="region of interest" description="Disordered" evidence="2">
    <location>
        <begin position="1"/>
        <end position="91"/>
    </location>
</feature>
<dbReference type="SUPFAM" id="SSF81383">
    <property type="entry name" value="F-box domain"/>
    <property type="match status" value="1"/>
</dbReference>
<dbReference type="SUPFAM" id="SSF52058">
    <property type="entry name" value="L domain-like"/>
    <property type="match status" value="1"/>
</dbReference>
<dbReference type="Proteomes" id="UP000053611">
    <property type="component" value="Unassembled WGS sequence"/>
</dbReference>
<feature type="domain" description="F-box/LRR-repeat protein 15-like leucin rich repeat" evidence="4">
    <location>
        <begin position="403"/>
        <end position="495"/>
    </location>
</feature>
<feature type="domain" description="F-box/LRR-repeat protein 15-like leucin rich repeat" evidence="4">
    <location>
        <begin position="185"/>
        <end position="322"/>
    </location>
</feature>
<dbReference type="Pfam" id="PF25372">
    <property type="entry name" value="DUF7885"/>
    <property type="match status" value="2"/>
</dbReference>
<evidence type="ECO:0000256" key="2">
    <source>
        <dbReference type="SAM" id="MobiDB-lite"/>
    </source>
</evidence>
<dbReference type="InterPro" id="IPR032675">
    <property type="entry name" value="LRR_dom_sf"/>
</dbReference>
<evidence type="ECO:0000259" key="4">
    <source>
        <dbReference type="Pfam" id="PF25372"/>
    </source>
</evidence>
<accession>A0A0J1B632</accession>
<feature type="compositionally biased region" description="Low complexity" evidence="2">
    <location>
        <begin position="1"/>
        <end position="13"/>
    </location>
</feature>
<dbReference type="PANTHER" id="PTHR13382">
    <property type="entry name" value="MITOCHONDRIAL ATP SYNTHASE COUPLING FACTOR B"/>
    <property type="match status" value="1"/>
</dbReference>
<feature type="region of interest" description="Disordered" evidence="2">
    <location>
        <begin position="612"/>
        <end position="631"/>
    </location>
</feature>
<dbReference type="Gene3D" id="3.80.10.10">
    <property type="entry name" value="Ribonuclease Inhibitor"/>
    <property type="match status" value="2"/>
</dbReference>
<feature type="compositionally biased region" description="Low complexity" evidence="2">
    <location>
        <begin position="42"/>
        <end position="56"/>
    </location>
</feature>
<dbReference type="SMART" id="SM00367">
    <property type="entry name" value="LRR_CC"/>
    <property type="match status" value="11"/>
</dbReference>